<reference evidence="2 3" key="1">
    <citation type="submission" date="2019-07" db="EMBL/GenBank/DDBJ databases">
        <title>Whole genome shotgun sequence of Oceanobacillus sojae NBRC 105379.</title>
        <authorList>
            <person name="Hosoyama A."/>
            <person name="Uohara A."/>
            <person name="Ohji S."/>
            <person name="Ichikawa N."/>
        </authorList>
    </citation>
    <scope>NUCLEOTIDE SEQUENCE [LARGE SCALE GENOMIC DNA]</scope>
    <source>
        <strain evidence="2 3">NBRC 105379</strain>
    </source>
</reference>
<name>A0A511ZG27_9BACI</name>
<evidence type="ECO:0000259" key="1">
    <source>
        <dbReference type="Pfam" id="PF07508"/>
    </source>
</evidence>
<evidence type="ECO:0000313" key="2">
    <source>
        <dbReference type="EMBL" id="GEN86380.1"/>
    </source>
</evidence>
<dbReference type="EMBL" id="BJYM01000004">
    <property type="protein sequence ID" value="GEN86380.1"/>
    <property type="molecule type" value="Genomic_DNA"/>
</dbReference>
<dbReference type="InterPro" id="IPR038109">
    <property type="entry name" value="DNA_bind_recomb_sf"/>
</dbReference>
<gene>
    <name evidence="2" type="ORF">OSO01_11190</name>
</gene>
<dbReference type="InterPro" id="IPR011109">
    <property type="entry name" value="DNA_bind_recombinase_dom"/>
</dbReference>
<dbReference type="GO" id="GO:0003677">
    <property type="term" value="F:DNA binding"/>
    <property type="evidence" value="ECO:0007669"/>
    <property type="project" value="InterPro"/>
</dbReference>
<dbReference type="GO" id="GO:0000150">
    <property type="term" value="F:DNA strand exchange activity"/>
    <property type="evidence" value="ECO:0007669"/>
    <property type="project" value="InterPro"/>
</dbReference>
<sequence>MFLRKDTWKKDKKEWVVKENNHESIISKEQFIRVGKILDGNYRGNLHIQRENKHDHIFSKKLYCGKCGKMLFAALDSHIIEKQKNRGKQRLYYKNFEDTILQYLKEHGSAKRIDLQNLTNLNWDATTELLKELI</sequence>
<organism evidence="2 3">
    <name type="scientific">Oceanobacillus sojae</name>
    <dbReference type="NCBI Taxonomy" id="582851"/>
    <lineage>
        <taxon>Bacteria</taxon>
        <taxon>Bacillati</taxon>
        <taxon>Bacillota</taxon>
        <taxon>Bacilli</taxon>
        <taxon>Bacillales</taxon>
        <taxon>Bacillaceae</taxon>
        <taxon>Oceanobacillus</taxon>
    </lineage>
</organism>
<proteinExistence type="predicted"/>
<keyword evidence="3" id="KW-1185">Reference proteome</keyword>
<evidence type="ECO:0000313" key="3">
    <source>
        <dbReference type="Proteomes" id="UP000321558"/>
    </source>
</evidence>
<dbReference type="Gene3D" id="3.90.1750.20">
    <property type="entry name" value="Putative Large Serine Recombinase, Chain B, Domain 2"/>
    <property type="match status" value="1"/>
</dbReference>
<dbReference type="RefSeq" id="WP_246145064.1">
    <property type="nucleotide sequence ID" value="NZ_BJYM01000004.1"/>
</dbReference>
<feature type="domain" description="Recombinase" evidence="1">
    <location>
        <begin position="9"/>
        <end position="41"/>
    </location>
</feature>
<comment type="caution">
    <text evidence="2">The sequence shown here is derived from an EMBL/GenBank/DDBJ whole genome shotgun (WGS) entry which is preliminary data.</text>
</comment>
<dbReference type="AlphaFoldDB" id="A0A511ZG27"/>
<accession>A0A511ZG27</accession>
<protein>
    <recommendedName>
        <fullName evidence="1">Recombinase domain-containing protein</fullName>
    </recommendedName>
</protein>
<dbReference type="Proteomes" id="UP000321558">
    <property type="component" value="Unassembled WGS sequence"/>
</dbReference>
<dbReference type="Pfam" id="PF07508">
    <property type="entry name" value="Recombinase"/>
    <property type="match status" value="1"/>
</dbReference>